<evidence type="ECO:0000313" key="19">
    <source>
        <dbReference type="Proteomes" id="UP000477722"/>
    </source>
</evidence>
<keyword evidence="7 15" id="KW-0732">Signal</keyword>
<evidence type="ECO:0000256" key="6">
    <source>
        <dbReference type="ARBA" id="ARBA00022723"/>
    </source>
</evidence>
<evidence type="ECO:0000256" key="10">
    <source>
        <dbReference type="ARBA" id="ARBA00023008"/>
    </source>
</evidence>
<keyword evidence="5 14" id="KW-0812">Transmembrane</keyword>
<comment type="caution">
    <text evidence="18">The sequence shown here is derived from an EMBL/GenBank/DDBJ whole genome shotgun (WGS) entry which is preliminary data.</text>
</comment>
<accession>A0A6G4WSD1</accession>
<evidence type="ECO:0000256" key="8">
    <source>
        <dbReference type="ARBA" id="ARBA00022764"/>
    </source>
</evidence>
<comment type="subcellular location">
    <subcellularLocation>
        <location evidence="2">Cell membrane</location>
        <topology evidence="2">Multi-pass membrane protein</topology>
    </subcellularLocation>
    <subcellularLocation>
        <location evidence="1">Periplasm</location>
    </subcellularLocation>
</comment>
<keyword evidence="19" id="KW-1185">Reference proteome</keyword>
<dbReference type="EMBL" id="JAAKZZ010000022">
    <property type="protein sequence ID" value="NGO67550.1"/>
    <property type="molecule type" value="Genomic_DNA"/>
</dbReference>
<sequence length="667" mass="67899">MVRTARPAAGALLAALLGTLCVLGGASPAAAHAALTGSSPAEGSVVSSAPRQVTLTFSEGVTMSDGSLRVLDPHGKRVDTGAVRDVGKGGAVRRATALKPGLADGTYTVAWQAVSADSHPVSGAFTFSVGHPSKTTATAPGQGGEAGGGTVGTLYDTARYAAYAGFILLVGGAAFVLVCWPRAAGARTVQRVTVAGWTTLLAATLALLLLRAPYTGSGRLADVLDLGGLRDAVGTRPGTALVARLLLLAAAALFVSVLFGAYARRRAEGDARAARDLRAGLAMGGTAVAVGLASTWAMAEHASTGIQPGLAVPVDVVHLLAVALWLGGLAALLTTLRWGPPPPRSAVRRFSGTALGCVTALAATGLYQSWRQVGSWSALGGTRYGQLLIAKIALVALLVGLGWFSRRWTARLSELPDHDVPDSGDVPSTGGGVLSTGERAPAEETTAREPSEPTGPGEGAERGPQGSVPDPVRAAQLARQQAAVTAARRRRERDADTERGGLRRSVLAEAAVAVVVLAVTTVLTSTEPGRTEEEAAAAGPAKATDSGPAPSGPVRLTIPFDTGGPNGKGTAKLRVSPGRGGTGNTLELRTTAPGGAPLDAREVKVALSLPAEDLGPLPVRPRAVQGEKGHWRATGVRFPMPGTWRFALTVRTSDIDQITESKTAKIG</sequence>
<dbReference type="Pfam" id="PF05425">
    <property type="entry name" value="CopD"/>
    <property type="match status" value="1"/>
</dbReference>
<feature type="transmembrane region" description="Helical" evidence="14">
    <location>
        <begin position="160"/>
        <end position="180"/>
    </location>
</feature>
<keyword evidence="8" id="KW-0574">Periplasm</keyword>
<dbReference type="FunFam" id="2.60.40.1220:FF:000001">
    <property type="entry name" value="CopC domain-containing protein YobA"/>
    <property type="match status" value="1"/>
</dbReference>
<dbReference type="PANTHER" id="PTHR34820:SF4">
    <property type="entry name" value="INNER MEMBRANE PROTEIN YEBZ"/>
    <property type="match status" value="1"/>
</dbReference>
<gene>
    <name evidence="18" type="ORF">G5C65_04100</name>
</gene>
<dbReference type="InterPro" id="IPR014756">
    <property type="entry name" value="Ig_E-set"/>
</dbReference>
<dbReference type="InterPro" id="IPR014755">
    <property type="entry name" value="Cu-Rt/internalin_Ig-like"/>
</dbReference>
<keyword evidence="10" id="KW-0186">Copper</keyword>
<evidence type="ECO:0000313" key="18">
    <source>
        <dbReference type="EMBL" id="NGO67550.1"/>
    </source>
</evidence>
<feature type="transmembrane region" description="Helical" evidence="14">
    <location>
        <begin position="241"/>
        <end position="261"/>
    </location>
</feature>
<feature type="domain" description="Copper resistance protein D" evidence="17">
    <location>
        <begin position="346"/>
        <end position="412"/>
    </location>
</feature>
<feature type="transmembrane region" description="Helical" evidence="14">
    <location>
        <begin position="192"/>
        <end position="210"/>
    </location>
</feature>
<dbReference type="InterPro" id="IPR007348">
    <property type="entry name" value="CopC_dom"/>
</dbReference>
<dbReference type="GO" id="GO:0046688">
    <property type="term" value="P:response to copper ion"/>
    <property type="evidence" value="ECO:0007669"/>
    <property type="project" value="InterPro"/>
</dbReference>
<reference evidence="18 19" key="1">
    <citation type="submission" date="2020-02" db="EMBL/GenBank/DDBJ databases">
        <title>Whole-genome analyses of novel actinobacteria.</title>
        <authorList>
            <person name="Sahin N."/>
            <person name="Tatar D."/>
        </authorList>
    </citation>
    <scope>NUCLEOTIDE SEQUENCE [LARGE SCALE GENOMIC DNA]</scope>
    <source>
        <strain evidence="18 19">SB3404</strain>
    </source>
</reference>
<feature type="domain" description="CopC" evidence="16">
    <location>
        <begin position="32"/>
        <end position="129"/>
    </location>
</feature>
<protein>
    <recommendedName>
        <fullName evidence="12">Protein YobA</fullName>
    </recommendedName>
</protein>
<dbReference type="RefSeq" id="WP_165297218.1">
    <property type="nucleotide sequence ID" value="NZ_JAAKZZ010000022.1"/>
</dbReference>
<keyword evidence="11 14" id="KW-0472">Membrane</keyword>
<keyword evidence="4" id="KW-1003">Cell membrane</keyword>
<dbReference type="Proteomes" id="UP000477722">
    <property type="component" value="Unassembled WGS sequence"/>
</dbReference>
<evidence type="ECO:0000256" key="1">
    <source>
        <dbReference type="ARBA" id="ARBA00004418"/>
    </source>
</evidence>
<dbReference type="GO" id="GO:0005507">
    <property type="term" value="F:copper ion binding"/>
    <property type="evidence" value="ECO:0007669"/>
    <property type="project" value="InterPro"/>
</dbReference>
<keyword evidence="6" id="KW-0479">Metal-binding</keyword>
<dbReference type="GO" id="GO:0042597">
    <property type="term" value="C:periplasmic space"/>
    <property type="evidence" value="ECO:0007669"/>
    <property type="project" value="UniProtKB-SubCell"/>
</dbReference>
<organism evidence="18 19">
    <name type="scientific">Streptomyces boncukensis</name>
    <dbReference type="NCBI Taxonomy" id="2711219"/>
    <lineage>
        <taxon>Bacteria</taxon>
        <taxon>Bacillati</taxon>
        <taxon>Actinomycetota</taxon>
        <taxon>Actinomycetes</taxon>
        <taxon>Kitasatosporales</taxon>
        <taxon>Streptomycetaceae</taxon>
        <taxon>Streptomyces</taxon>
    </lineage>
</organism>
<proteinExistence type="inferred from homology"/>
<dbReference type="GO" id="GO:0006825">
    <property type="term" value="P:copper ion transport"/>
    <property type="evidence" value="ECO:0007669"/>
    <property type="project" value="InterPro"/>
</dbReference>
<evidence type="ECO:0000259" key="16">
    <source>
        <dbReference type="Pfam" id="PF04234"/>
    </source>
</evidence>
<dbReference type="PANTHER" id="PTHR34820">
    <property type="entry name" value="INNER MEMBRANE PROTEIN YEBZ"/>
    <property type="match status" value="1"/>
</dbReference>
<evidence type="ECO:0000256" key="7">
    <source>
        <dbReference type="ARBA" id="ARBA00022729"/>
    </source>
</evidence>
<comment type="similarity">
    <text evidence="3">Belongs to the CopC family.</text>
</comment>
<evidence type="ECO:0000256" key="15">
    <source>
        <dbReference type="SAM" id="SignalP"/>
    </source>
</evidence>
<feature type="region of interest" description="Disordered" evidence="13">
    <location>
        <begin position="526"/>
        <end position="585"/>
    </location>
</feature>
<dbReference type="InterPro" id="IPR032694">
    <property type="entry name" value="CopC/D"/>
</dbReference>
<evidence type="ECO:0000256" key="11">
    <source>
        <dbReference type="ARBA" id="ARBA00023136"/>
    </source>
</evidence>
<dbReference type="InterPro" id="IPR008457">
    <property type="entry name" value="Cu-R_CopD_dom"/>
</dbReference>
<keyword evidence="9 14" id="KW-1133">Transmembrane helix</keyword>
<feature type="transmembrane region" description="Helical" evidence="14">
    <location>
        <begin position="281"/>
        <end position="299"/>
    </location>
</feature>
<evidence type="ECO:0000256" key="2">
    <source>
        <dbReference type="ARBA" id="ARBA00004651"/>
    </source>
</evidence>
<evidence type="ECO:0000259" key="17">
    <source>
        <dbReference type="Pfam" id="PF05425"/>
    </source>
</evidence>
<feature type="chain" id="PRO_5039474576" description="Protein YobA" evidence="15">
    <location>
        <begin position="34"/>
        <end position="667"/>
    </location>
</feature>
<feature type="transmembrane region" description="Helical" evidence="14">
    <location>
        <begin position="319"/>
        <end position="338"/>
    </location>
</feature>
<dbReference type="GO" id="GO:0005886">
    <property type="term" value="C:plasma membrane"/>
    <property type="evidence" value="ECO:0007669"/>
    <property type="project" value="UniProtKB-SubCell"/>
</dbReference>
<evidence type="ECO:0000256" key="4">
    <source>
        <dbReference type="ARBA" id="ARBA00022475"/>
    </source>
</evidence>
<feature type="transmembrane region" description="Helical" evidence="14">
    <location>
        <begin position="387"/>
        <end position="404"/>
    </location>
</feature>
<feature type="compositionally biased region" description="Basic and acidic residues" evidence="13">
    <location>
        <begin position="440"/>
        <end position="451"/>
    </location>
</feature>
<feature type="compositionally biased region" description="Low complexity" evidence="13">
    <location>
        <begin position="472"/>
        <end position="486"/>
    </location>
</feature>
<dbReference type="SUPFAM" id="SSF81296">
    <property type="entry name" value="E set domains"/>
    <property type="match status" value="1"/>
</dbReference>
<evidence type="ECO:0000256" key="9">
    <source>
        <dbReference type="ARBA" id="ARBA00022989"/>
    </source>
</evidence>
<feature type="signal peptide" evidence="15">
    <location>
        <begin position="1"/>
        <end position="33"/>
    </location>
</feature>
<dbReference type="Pfam" id="PF04234">
    <property type="entry name" value="CopC"/>
    <property type="match status" value="1"/>
</dbReference>
<dbReference type="AlphaFoldDB" id="A0A6G4WSD1"/>
<evidence type="ECO:0000256" key="12">
    <source>
        <dbReference type="ARBA" id="ARBA00070395"/>
    </source>
</evidence>
<evidence type="ECO:0000256" key="3">
    <source>
        <dbReference type="ARBA" id="ARBA00010509"/>
    </source>
</evidence>
<evidence type="ECO:0000256" key="13">
    <source>
        <dbReference type="SAM" id="MobiDB-lite"/>
    </source>
</evidence>
<name>A0A6G4WSD1_9ACTN</name>
<feature type="region of interest" description="Disordered" evidence="13">
    <location>
        <begin position="415"/>
        <end position="500"/>
    </location>
</feature>
<feature type="transmembrane region" description="Helical" evidence="14">
    <location>
        <begin position="350"/>
        <end position="367"/>
    </location>
</feature>
<evidence type="ECO:0000256" key="5">
    <source>
        <dbReference type="ARBA" id="ARBA00022692"/>
    </source>
</evidence>
<evidence type="ECO:0000256" key="14">
    <source>
        <dbReference type="SAM" id="Phobius"/>
    </source>
</evidence>
<dbReference type="Gene3D" id="2.60.40.1220">
    <property type="match status" value="1"/>
</dbReference>